<evidence type="ECO:0000256" key="1">
    <source>
        <dbReference type="SAM" id="MobiDB-lite"/>
    </source>
</evidence>
<organism evidence="2 3">
    <name type="scientific">Gymnopilus junonius</name>
    <name type="common">Spectacular rustgill mushroom</name>
    <name type="synonym">Gymnopilus spectabilis subsp. junonius</name>
    <dbReference type="NCBI Taxonomy" id="109634"/>
    <lineage>
        <taxon>Eukaryota</taxon>
        <taxon>Fungi</taxon>
        <taxon>Dikarya</taxon>
        <taxon>Basidiomycota</taxon>
        <taxon>Agaricomycotina</taxon>
        <taxon>Agaricomycetes</taxon>
        <taxon>Agaricomycetidae</taxon>
        <taxon>Agaricales</taxon>
        <taxon>Agaricineae</taxon>
        <taxon>Hymenogastraceae</taxon>
        <taxon>Gymnopilus</taxon>
    </lineage>
</organism>
<dbReference type="OrthoDB" id="3132020at2759"/>
<dbReference type="AlphaFoldDB" id="A0A9P5TJ35"/>
<gene>
    <name evidence="2" type="ORF">CPB84DRAFT_1750572</name>
</gene>
<feature type="compositionally biased region" description="Acidic residues" evidence="1">
    <location>
        <begin position="179"/>
        <end position="207"/>
    </location>
</feature>
<evidence type="ECO:0000313" key="3">
    <source>
        <dbReference type="Proteomes" id="UP000724874"/>
    </source>
</evidence>
<reference evidence="2" key="1">
    <citation type="submission" date="2020-11" db="EMBL/GenBank/DDBJ databases">
        <authorList>
            <consortium name="DOE Joint Genome Institute"/>
            <person name="Ahrendt S."/>
            <person name="Riley R."/>
            <person name="Andreopoulos W."/>
            <person name="LaButti K."/>
            <person name="Pangilinan J."/>
            <person name="Ruiz-duenas F.J."/>
            <person name="Barrasa J.M."/>
            <person name="Sanchez-Garcia M."/>
            <person name="Camarero S."/>
            <person name="Miyauchi S."/>
            <person name="Serrano A."/>
            <person name="Linde D."/>
            <person name="Babiker R."/>
            <person name="Drula E."/>
            <person name="Ayuso-Fernandez I."/>
            <person name="Pacheco R."/>
            <person name="Padilla G."/>
            <person name="Ferreira P."/>
            <person name="Barriuso J."/>
            <person name="Kellner H."/>
            <person name="Castanera R."/>
            <person name="Alfaro M."/>
            <person name="Ramirez L."/>
            <person name="Pisabarro A.G."/>
            <person name="Kuo A."/>
            <person name="Tritt A."/>
            <person name="Lipzen A."/>
            <person name="He G."/>
            <person name="Yan M."/>
            <person name="Ng V."/>
            <person name="Cullen D."/>
            <person name="Martin F."/>
            <person name="Rosso M.-N."/>
            <person name="Henrissat B."/>
            <person name="Hibbett D."/>
            <person name="Martinez A.T."/>
            <person name="Grigoriev I.V."/>
        </authorList>
    </citation>
    <scope>NUCLEOTIDE SEQUENCE</scope>
    <source>
        <strain evidence="2">AH 44721</strain>
    </source>
</reference>
<protein>
    <submittedName>
        <fullName evidence="2">Uncharacterized protein</fullName>
    </submittedName>
</protein>
<feature type="region of interest" description="Disordered" evidence="1">
    <location>
        <begin position="289"/>
        <end position="314"/>
    </location>
</feature>
<comment type="caution">
    <text evidence="2">The sequence shown here is derived from an EMBL/GenBank/DDBJ whole genome shotgun (WGS) entry which is preliminary data.</text>
</comment>
<proteinExistence type="predicted"/>
<evidence type="ECO:0000313" key="2">
    <source>
        <dbReference type="EMBL" id="KAF8883754.1"/>
    </source>
</evidence>
<dbReference type="EMBL" id="JADNYJ010000113">
    <property type="protein sequence ID" value="KAF8883754.1"/>
    <property type="molecule type" value="Genomic_DNA"/>
</dbReference>
<feature type="compositionally biased region" description="Low complexity" evidence="1">
    <location>
        <begin position="208"/>
        <end position="218"/>
    </location>
</feature>
<feature type="region of interest" description="Disordered" evidence="1">
    <location>
        <begin position="176"/>
        <end position="220"/>
    </location>
</feature>
<keyword evidence="3" id="KW-1185">Reference proteome</keyword>
<dbReference type="Proteomes" id="UP000724874">
    <property type="component" value="Unassembled WGS sequence"/>
</dbReference>
<sequence>MNASPVTESSQNLNKQGLQVIPSMVIRTPLLAKFVIKNKPSFLHPKADRLVANSLKSERLLSLARARRLKGAALELKALKDLYEARLLESMANEGKHLGNLDPQKAEEHLKALNDFAEVAYARMAEANHQVSDILHTLDRTHFVLAPTPDLTPGLINPLPFSVTISSILNSRNVGSIDSDNEGWSEEDGIDSEEEEDDDEEDNEDFQPDTSPSQTSDTTPDEIFHCDISVVCPIVVTPSHLHSAASIQHCELPAQNMKATISNVQCIPQSIAWLFSFVLITLLAGGQGSSSHRSASRRGHALTHIPSAPPSGTHNLTSLTVFPNVDLPLPRTSEDVGAVLSQAPTVGFQFVADPQQSILDQSASESSVVHPTPQVEMSMQDLMTVSNALKSLPLNIPVSQNTQDPIFADENAALADASKDLSHKCPCVKNHDRNHGLSTRWKVMLLTLEQEEDIEAFKKEVQRNTGLVLGDNFKPSLLAFTDGQKDAQGQSARWGSPACWKMMLKYLFLNSNSVGHHCYMKIDDIGIDYILVTVGAIEYEFGFWQKLTFNLMSYSQTLHNLHWLIQKAREDAAMKESMANSWKAWWNFGLHLYSVGNPPGKTEFRDIPHPLVVHLKSYGPGAPQAFNDFDLAAELNAACTTEPGYNMRATSDQVDNILEAIIQNPDYGEYTSLDQPGMPAGPSSLTMDPLYLFHEIGNQVVSEEPVDGDLFWGTVYINDV</sequence>
<name>A0A9P5TJ35_GYMJU</name>
<accession>A0A9P5TJ35</accession>